<protein>
    <recommendedName>
        <fullName evidence="3">DUF2007 domain-containing protein</fullName>
    </recommendedName>
</protein>
<dbReference type="RefSeq" id="WP_186872238.1">
    <property type="nucleotide sequence ID" value="NZ_JACOOR010000004.1"/>
</dbReference>
<comment type="caution">
    <text evidence="1">The sequence shown here is derived from an EMBL/GenBank/DDBJ whole genome shotgun (WGS) entry which is preliminary data.</text>
</comment>
<name>A0A923RM48_9FIRM</name>
<dbReference type="AlphaFoldDB" id="A0A923RM48"/>
<proteinExistence type="predicted"/>
<accession>A0A923RM48</accession>
<sequence length="84" mass="9718">MWNILTQKELLLTLDMDRQAEVRETLSLHGIDYRIHTRNLQGSGPLGGEARKTGGFGIDQSCTYEYKIYVQKNEYERAKRLVSL</sequence>
<evidence type="ECO:0008006" key="3">
    <source>
        <dbReference type="Google" id="ProtNLM"/>
    </source>
</evidence>
<reference evidence="1" key="1">
    <citation type="submission" date="2020-08" db="EMBL/GenBank/DDBJ databases">
        <title>Genome public.</title>
        <authorList>
            <person name="Liu C."/>
            <person name="Sun Q."/>
        </authorList>
    </citation>
    <scope>NUCLEOTIDE SEQUENCE</scope>
    <source>
        <strain evidence="1">NSJ-68</strain>
    </source>
</reference>
<evidence type="ECO:0000313" key="1">
    <source>
        <dbReference type="EMBL" id="MBC5659947.1"/>
    </source>
</evidence>
<keyword evidence="2" id="KW-1185">Reference proteome</keyword>
<gene>
    <name evidence="1" type="ORF">H8S44_09200</name>
</gene>
<dbReference type="Proteomes" id="UP000649345">
    <property type="component" value="Unassembled WGS sequence"/>
</dbReference>
<organism evidence="1 2">
    <name type="scientific">Anaerosacchariphilus hominis</name>
    <dbReference type="NCBI Taxonomy" id="2763017"/>
    <lineage>
        <taxon>Bacteria</taxon>
        <taxon>Bacillati</taxon>
        <taxon>Bacillota</taxon>
        <taxon>Clostridia</taxon>
        <taxon>Lachnospirales</taxon>
        <taxon>Lachnospiraceae</taxon>
        <taxon>Anaerosacchariphilus</taxon>
    </lineage>
</organism>
<evidence type="ECO:0000313" key="2">
    <source>
        <dbReference type="Proteomes" id="UP000649345"/>
    </source>
</evidence>
<dbReference type="EMBL" id="JACOOR010000004">
    <property type="protein sequence ID" value="MBC5659947.1"/>
    <property type="molecule type" value="Genomic_DNA"/>
</dbReference>